<sequence>MKLIARSESRGIKPLSAAVALFGAALFAPNVALALPLINGDFENTSLAGNPAYYTLAAGSTAITGWTVGGQGIDYIKNYWQDASGNFSLDLSGTGSGSISQAFDTLAGHTYQVTFAMAGNPDDMTGPELVKQLRAVAANFNDVFQFHHDTSSNSRTNMGWIEQSFSFTALANQTTLSFESMESSAYGPALDNVRVADITRVPEPGTFALMGLGLAGLGLKRRKKA</sequence>
<dbReference type="InterPro" id="IPR027576">
    <property type="entry name" value="Choice_anch_C_dom"/>
</dbReference>
<dbReference type="EMBL" id="CP000089">
    <property type="protein sequence ID" value="AAZ46251.1"/>
    <property type="molecule type" value="Genomic_DNA"/>
</dbReference>
<dbReference type="NCBIfam" id="TIGR04362">
    <property type="entry name" value="choice_anch_C"/>
    <property type="match status" value="1"/>
</dbReference>
<dbReference type="NCBIfam" id="TIGR02595">
    <property type="entry name" value="PEP_CTERM"/>
    <property type="match status" value="1"/>
</dbReference>
<feature type="domain" description="Ice-binding protein C-terminal" evidence="2">
    <location>
        <begin position="201"/>
        <end position="222"/>
    </location>
</feature>
<evidence type="ECO:0008006" key="4">
    <source>
        <dbReference type="Google" id="ProtNLM"/>
    </source>
</evidence>
<organism evidence="3">
    <name type="scientific">Dechloromonas aromatica (strain RCB)</name>
    <dbReference type="NCBI Taxonomy" id="159087"/>
    <lineage>
        <taxon>Bacteria</taxon>
        <taxon>Pseudomonadati</taxon>
        <taxon>Pseudomonadota</taxon>
        <taxon>Betaproteobacteria</taxon>
        <taxon>Rhodocyclales</taxon>
        <taxon>Azonexaceae</taxon>
        <taxon>Dechloromonas</taxon>
    </lineage>
</organism>
<dbReference type="AlphaFoldDB" id="Q47FY0"/>
<dbReference type="HOGENOM" id="CLU_097132_0_0_4"/>
<dbReference type="KEGG" id="dar:Daro_1502"/>
<feature type="domain" description="DUF642" evidence="1">
    <location>
        <begin position="37"/>
        <end position="195"/>
    </location>
</feature>
<dbReference type="eggNOG" id="COG2911">
    <property type="taxonomic scope" value="Bacteria"/>
</dbReference>
<evidence type="ECO:0000259" key="2">
    <source>
        <dbReference type="Pfam" id="PF07589"/>
    </source>
</evidence>
<reference evidence="3" key="1">
    <citation type="submission" date="2005-08" db="EMBL/GenBank/DDBJ databases">
        <title>Complete sequence of Dechloromonas aromatica RCB.</title>
        <authorList>
            <person name="Salinero K.K."/>
            <person name="Copeland A."/>
            <person name="Lucas S."/>
            <person name="Lapidus A."/>
            <person name="Barry K."/>
            <person name="Detter J.C."/>
            <person name="Glavina T."/>
            <person name="Hammon N."/>
            <person name="Israni S."/>
            <person name="Pitluck S."/>
            <person name="Di Bartolo G."/>
            <person name="Trong S."/>
            <person name="Schmutz J."/>
            <person name="Larimer F."/>
            <person name="Land M."/>
            <person name="Ivanova N."/>
            <person name="Richardson P."/>
        </authorList>
    </citation>
    <scope>NUCLEOTIDE SEQUENCE</scope>
    <source>
        <strain evidence="3">RCB</strain>
    </source>
</reference>
<dbReference type="InterPro" id="IPR006946">
    <property type="entry name" value="DGR2-like_dom"/>
</dbReference>
<dbReference type="Gene3D" id="2.60.120.260">
    <property type="entry name" value="Galactose-binding domain-like"/>
    <property type="match status" value="1"/>
</dbReference>
<dbReference type="OrthoDB" id="5481797at2"/>
<dbReference type="STRING" id="159087.Daro_1502"/>
<dbReference type="InterPro" id="IPR013424">
    <property type="entry name" value="Ice-binding_C"/>
</dbReference>
<proteinExistence type="predicted"/>
<gene>
    <name evidence="3" type="ordered locus">Daro_1502</name>
</gene>
<name>Q47FY0_DECAR</name>
<evidence type="ECO:0000313" key="3">
    <source>
        <dbReference type="EMBL" id="AAZ46251.1"/>
    </source>
</evidence>
<evidence type="ECO:0000259" key="1">
    <source>
        <dbReference type="Pfam" id="PF04862"/>
    </source>
</evidence>
<protein>
    <recommendedName>
        <fullName evidence="4">PEP-CTERM protein-sorting domain-containing protein</fullName>
    </recommendedName>
</protein>
<accession>Q47FY0</accession>
<dbReference type="Pfam" id="PF07589">
    <property type="entry name" value="PEP-CTERM"/>
    <property type="match status" value="1"/>
</dbReference>
<dbReference type="Pfam" id="PF04862">
    <property type="entry name" value="DUF642"/>
    <property type="match status" value="1"/>
</dbReference>